<reference evidence="2" key="1">
    <citation type="submission" date="2023-03" db="EMBL/GenBank/DDBJ databases">
        <authorList>
            <person name="Julca I."/>
        </authorList>
    </citation>
    <scope>NUCLEOTIDE SEQUENCE</scope>
</reference>
<evidence type="ECO:0000256" key="1">
    <source>
        <dbReference type="SAM" id="MobiDB-lite"/>
    </source>
</evidence>
<accession>A0AAV1CVF0</accession>
<dbReference type="AlphaFoldDB" id="A0AAV1CVF0"/>
<sequence>MFTFWLVRRTPISVGRPASSSEAANEEEREKIDERNFGEQQQEQGEMLLVVFREDEEARKTREVGETIASAGNNLMNLFPPQPRQQPPADPTLLYPTASFVDSCQDEKILQKGVF</sequence>
<feature type="compositionally biased region" description="Basic and acidic residues" evidence="1">
    <location>
        <begin position="26"/>
        <end position="37"/>
    </location>
</feature>
<name>A0AAV1CVF0_OLDCO</name>
<dbReference type="EMBL" id="OX459120">
    <property type="protein sequence ID" value="CAI9098940.1"/>
    <property type="molecule type" value="Genomic_DNA"/>
</dbReference>
<feature type="region of interest" description="Disordered" evidence="1">
    <location>
        <begin position="15"/>
        <end position="44"/>
    </location>
</feature>
<dbReference type="Proteomes" id="UP001161247">
    <property type="component" value="Chromosome 3"/>
</dbReference>
<gene>
    <name evidence="2" type="ORF">OLC1_LOCUS9047</name>
</gene>
<evidence type="ECO:0000313" key="3">
    <source>
        <dbReference type="Proteomes" id="UP001161247"/>
    </source>
</evidence>
<organism evidence="2 3">
    <name type="scientific">Oldenlandia corymbosa var. corymbosa</name>
    <dbReference type="NCBI Taxonomy" id="529605"/>
    <lineage>
        <taxon>Eukaryota</taxon>
        <taxon>Viridiplantae</taxon>
        <taxon>Streptophyta</taxon>
        <taxon>Embryophyta</taxon>
        <taxon>Tracheophyta</taxon>
        <taxon>Spermatophyta</taxon>
        <taxon>Magnoliopsida</taxon>
        <taxon>eudicotyledons</taxon>
        <taxon>Gunneridae</taxon>
        <taxon>Pentapetalae</taxon>
        <taxon>asterids</taxon>
        <taxon>lamiids</taxon>
        <taxon>Gentianales</taxon>
        <taxon>Rubiaceae</taxon>
        <taxon>Rubioideae</taxon>
        <taxon>Spermacoceae</taxon>
        <taxon>Hedyotis-Oldenlandia complex</taxon>
        <taxon>Oldenlandia</taxon>
    </lineage>
</organism>
<evidence type="ECO:0000313" key="2">
    <source>
        <dbReference type="EMBL" id="CAI9098940.1"/>
    </source>
</evidence>
<keyword evidence="3" id="KW-1185">Reference proteome</keyword>
<proteinExistence type="predicted"/>
<protein>
    <submittedName>
        <fullName evidence="2">OLC1v1035679C1</fullName>
    </submittedName>
</protein>